<dbReference type="InterPro" id="IPR005018">
    <property type="entry name" value="DOMON_domain"/>
</dbReference>
<name>A0AA38S600_9PEZI</name>
<feature type="transmembrane region" description="Helical" evidence="1">
    <location>
        <begin position="222"/>
        <end position="243"/>
    </location>
</feature>
<sequence length="421" mass="44933">MASRWLLASLLLCSFWGMTIAADDDSTKKAVSIMYSQDLDTMFAINLPDDSEDVNFLLSSPLFSWFGIGFSGKMAGSPMLVFYPSADGKGVTVSPRYATGQAEPAHNTTMKVTIAGTTVTNNGTFTVAGSCSGCKTWSRDSSDGQPFILAWGADADVLVTDDLAARVKQHSGYGLFGMNVKQATGPGGTDMLLGLDTTLKEWSPLDGAEMPNLVADKSNHGGLAHGVVMALATLVVAPIDVLTAGALSRWPMLHIITSTVMTAFLLAGMGLGIQLSRLYVATQQYRTAHQVLGLLAIVALFLVAILGMVHRCVIRSAVGRGQQPPEKSWLMGKVHRWVGRVVWLIMLVNNGLGLQFAEANSTLIIGYSVLAAGVLTLVGLIRWSIWCCTRHARQDEEEDKAGIELAQLYAPSRQGGNGAGH</sequence>
<dbReference type="Gene3D" id="1.20.120.1770">
    <property type="match status" value="1"/>
</dbReference>
<keyword evidence="1" id="KW-1133">Transmembrane helix</keyword>
<dbReference type="InterPro" id="IPR015920">
    <property type="entry name" value="Cellobiose_DH-like_cyt"/>
</dbReference>
<comment type="caution">
    <text evidence="4">The sequence shown here is derived from an EMBL/GenBank/DDBJ whole genome shotgun (WGS) entry which is preliminary data.</text>
</comment>
<dbReference type="AlphaFoldDB" id="A0AA38S600"/>
<feature type="domain" description="DOMON" evidence="3">
    <location>
        <begin position="65"/>
        <end position="152"/>
    </location>
</feature>
<proteinExistence type="predicted"/>
<dbReference type="SUPFAM" id="SSF49344">
    <property type="entry name" value="CBD9-like"/>
    <property type="match status" value="1"/>
</dbReference>
<keyword evidence="1" id="KW-0472">Membrane</keyword>
<evidence type="ECO:0000256" key="2">
    <source>
        <dbReference type="SAM" id="SignalP"/>
    </source>
</evidence>
<accession>A0AA38S600</accession>
<dbReference type="Pfam" id="PF16010">
    <property type="entry name" value="CDH-cyt"/>
    <property type="match status" value="1"/>
</dbReference>
<dbReference type="EMBL" id="JANBVN010000050">
    <property type="protein sequence ID" value="KAJ9156824.1"/>
    <property type="molecule type" value="Genomic_DNA"/>
</dbReference>
<dbReference type="Proteomes" id="UP001174691">
    <property type="component" value="Unassembled WGS sequence"/>
</dbReference>
<feature type="transmembrane region" description="Helical" evidence="1">
    <location>
        <begin position="363"/>
        <end position="385"/>
    </location>
</feature>
<keyword evidence="2" id="KW-0732">Signal</keyword>
<feature type="transmembrane region" description="Helical" evidence="1">
    <location>
        <begin position="255"/>
        <end position="275"/>
    </location>
</feature>
<evidence type="ECO:0000259" key="3">
    <source>
        <dbReference type="SMART" id="SM00664"/>
    </source>
</evidence>
<feature type="chain" id="PRO_5041199999" evidence="2">
    <location>
        <begin position="22"/>
        <end position="421"/>
    </location>
</feature>
<dbReference type="PANTHER" id="PTHR47797:SF1">
    <property type="entry name" value="CYTOCHROME B561 DOMAIN-CONTAINING PROTEIN-RELATED"/>
    <property type="match status" value="1"/>
</dbReference>
<dbReference type="PANTHER" id="PTHR47797">
    <property type="entry name" value="DEHYDROGENASE, PUTATIVE (AFU_ORTHOLOGUE AFUA_8G05805)-RELATED"/>
    <property type="match status" value="1"/>
</dbReference>
<dbReference type="CDD" id="cd09630">
    <property type="entry name" value="CDH_like_cytochrome"/>
    <property type="match status" value="1"/>
</dbReference>
<organism evidence="4 5">
    <name type="scientific">Coniochaeta hoffmannii</name>
    <dbReference type="NCBI Taxonomy" id="91930"/>
    <lineage>
        <taxon>Eukaryota</taxon>
        <taxon>Fungi</taxon>
        <taxon>Dikarya</taxon>
        <taxon>Ascomycota</taxon>
        <taxon>Pezizomycotina</taxon>
        <taxon>Sordariomycetes</taxon>
        <taxon>Sordariomycetidae</taxon>
        <taxon>Coniochaetales</taxon>
        <taxon>Coniochaetaceae</taxon>
        <taxon>Coniochaeta</taxon>
    </lineage>
</organism>
<dbReference type="SMART" id="SM00664">
    <property type="entry name" value="DoH"/>
    <property type="match status" value="1"/>
</dbReference>
<evidence type="ECO:0000256" key="1">
    <source>
        <dbReference type="SAM" id="Phobius"/>
    </source>
</evidence>
<feature type="transmembrane region" description="Helical" evidence="1">
    <location>
        <begin position="337"/>
        <end position="357"/>
    </location>
</feature>
<protein>
    <submittedName>
        <fullName evidence="4">CBD9-like protein</fullName>
    </submittedName>
</protein>
<feature type="transmembrane region" description="Helical" evidence="1">
    <location>
        <begin position="287"/>
        <end position="309"/>
    </location>
</feature>
<keyword evidence="1" id="KW-0812">Transmembrane</keyword>
<dbReference type="CDD" id="cd08760">
    <property type="entry name" value="Cyt_b561_FRRS1_like"/>
    <property type="match status" value="1"/>
</dbReference>
<dbReference type="Gene3D" id="2.60.40.1210">
    <property type="entry name" value="Cellobiose dehydrogenase, cytochrome domain"/>
    <property type="match status" value="1"/>
</dbReference>
<feature type="signal peptide" evidence="2">
    <location>
        <begin position="1"/>
        <end position="21"/>
    </location>
</feature>
<evidence type="ECO:0000313" key="5">
    <source>
        <dbReference type="Proteomes" id="UP001174691"/>
    </source>
</evidence>
<evidence type="ECO:0000313" key="4">
    <source>
        <dbReference type="EMBL" id="KAJ9156824.1"/>
    </source>
</evidence>
<reference evidence="4" key="1">
    <citation type="submission" date="2022-07" db="EMBL/GenBank/DDBJ databases">
        <title>Fungi with potential for degradation of polypropylene.</title>
        <authorList>
            <person name="Gostincar C."/>
        </authorList>
    </citation>
    <scope>NUCLEOTIDE SEQUENCE</scope>
    <source>
        <strain evidence="4">EXF-13287</strain>
    </source>
</reference>
<keyword evidence="5" id="KW-1185">Reference proteome</keyword>
<gene>
    <name evidence="4" type="ORF">NKR19_g4143</name>
</gene>